<dbReference type="PANTHER" id="PTHR44757">
    <property type="entry name" value="DIGUANYLATE CYCLASE DGCP"/>
    <property type="match status" value="1"/>
</dbReference>
<dbReference type="InterPro" id="IPR000160">
    <property type="entry name" value="GGDEF_dom"/>
</dbReference>
<dbReference type="InterPro" id="IPR013655">
    <property type="entry name" value="PAS_fold_3"/>
</dbReference>
<dbReference type="CDD" id="cd00130">
    <property type="entry name" value="PAS"/>
    <property type="match status" value="1"/>
</dbReference>
<dbReference type="RefSeq" id="WP_123095701.1">
    <property type="nucleotide sequence ID" value="NZ_RIZG01000005.1"/>
</dbReference>
<dbReference type="Gene3D" id="3.30.70.270">
    <property type="match status" value="1"/>
</dbReference>
<dbReference type="PROSITE" id="PS50887">
    <property type="entry name" value="GGDEF"/>
    <property type="match status" value="1"/>
</dbReference>
<evidence type="ECO:0000259" key="2">
    <source>
        <dbReference type="PROSITE" id="PS50887"/>
    </source>
</evidence>
<dbReference type="NCBIfam" id="TIGR00229">
    <property type="entry name" value="sensory_box"/>
    <property type="match status" value="1"/>
</dbReference>
<dbReference type="Pfam" id="PF00990">
    <property type="entry name" value="GGDEF"/>
    <property type="match status" value="1"/>
</dbReference>
<dbReference type="InterPro" id="IPR000700">
    <property type="entry name" value="PAS-assoc_C"/>
</dbReference>
<sequence>MSPPFELAFKYMPTPAFIIESHTGKLLAYNRNFEVLFENFNATPADTWDTLCEDAVSLKDWASLNEQIQNGHINRCESLIRVGDKLINMQLEMQAMGDSVLACVYNTDHMDLAAAENTLLKFALTESSAGLWIWEVESDLVSCSKSIASLLHCSLEKTPHSTEEWHKIVHPDDVKRLARLVDEHVTHNQEHYEVEYRILRSDQSYLWVKEHGKTYSKDANGKVKKIVGFVVDISHQKALEEHLRNQATFDELTGLLTRGAAITHFKKQLGLAKRQYTPLTMAKIHLDAQNRLNTLPMEARNIAIQTSARYIYKKIREADVLARVEPDKLLLLLPNTSVKDAKTLLNHIIHPKEDEKTTLLEGNSDPMDFCIGIAVFPEDGETIEELALSANQAVENGQEKNKQISVN</sequence>
<name>A0A3M8Q2R5_9GAMM</name>
<dbReference type="SUPFAM" id="SSF55785">
    <property type="entry name" value="PYP-like sensor domain (PAS domain)"/>
    <property type="match status" value="1"/>
</dbReference>
<dbReference type="AlphaFoldDB" id="A0A3M8Q2R5"/>
<dbReference type="Proteomes" id="UP000280507">
    <property type="component" value="Unassembled WGS sequence"/>
</dbReference>
<dbReference type="OrthoDB" id="6095576at2"/>
<proteinExistence type="predicted"/>
<evidence type="ECO:0000259" key="1">
    <source>
        <dbReference type="PROSITE" id="PS50113"/>
    </source>
</evidence>
<feature type="domain" description="GGDEF" evidence="2">
    <location>
        <begin position="277"/>
        <end position="407"/>
    </location>
</feature>
<dbReference type="SMART" id="SM00086">
    <property type="entry name" value="PAC"/>
    <property type="match status" value="1"/>
</dbReference>
<dbReference type="NCBIfam" id="TIGR00254">
    <property type="entry name" value="GGDEF"/>
    <property type="match status" value="1"/>
</dbReference>
<dbReference type="PROSITE" id="PS50113">
    <property type="entry name" value="PAC"/>
    <property type="match status" value="1"/>
</dbReference>
<feature type="domain" description="PAC" evidence="1">
    <location>
        <begin position="192"/>
        <end position="245"/>
    </location>
</feature>
<evidence type="ECO:0000313" key="3">
    <source>
        <dbReference type="EMBL" id="RNF50415.1"/>
    </source>
</evidence>
<dbReference type="InterPro" id="IPR035965">
    <property type="entry name" value="PAS-like_dom_sf"/>
</dbReference>
<organism evidence="3 4">
    <name type="scientific">Marinomonas hwangdonensis</name>
    <dbReference type="NCBI Taxonomy" id="1053647"/>
    <lineage>
        <taxon>Bacteria</taxon>
        <taxon>Pseudomonadati</taxon>
        <taxon>Pseudomonadota</taxon>
        <taxon>Gammaproteobacteria</taxon>
        <taxon>Oceanospirillales</taxon>
        <taxon>Oceanospirillaceae</taxon>
        <taxon>Marinomonas</taxon>
    </lineage>
</organism>
<dbReference type="SUPFAM" id="SSF55073">
    <property type="entry name" value="Nucleotide cyclase"/>
    <property type="match status" value="1"/>
</dbReference>
<dbReference type="CDD" id="cd01949">
    <property type="entry name" value="GGDEF"/>
    <property type="match status" value="1"/>
</dbReference>
<dbReference type="PANTHER" id="PTHR44757:SF2">
    <property type="entry name" value="BIOFILM ARCHITECTURE MAINTENANCE PROTEIN MBAA"/>
    <property type="match status" value="1"/>
</dbReference>
<dbReference type="Pfam" id="PF08447">
    <property type="entry name" value="PAS_3"/>
    <property type="match status" value="1"/>
</dbReference>
<dbReference type="InterPro" id="IPR043128">
    <property type="entry name" value="Rev_trsase/Diguanyl_cyclase"/>
</dbReference>
<accession>A0A3M8Q2R5</accession>
<dbReference type="InterPro" id="IPR029787">
    <property type="entry name" value="Nucleotide_cyclase"/>
</dbReference>
<dbReference type="InterPro" id="IPR052155">
    <property type="entry name" value="Biofilm_reg_signaling"/>
</dbReference>
<reference evidence="3 4" key="1">
    <citation type="journal article" date="2012" name="Int. J. Syst. Evol. Microbiol.">
        <title>Marinomonas hwangdonensis sp. nov., isolated from seawater.</title>
        <authorList>
            <person name="Jung Y.T."/>
            <person name="Oh T.K."/>
            <person name="Yoon J.H."/>
        </authorList>
    </citation>
    <scope>NUCLEOTIDE SEQUENCE [LARGE SCALE GENOMIC DNA]</scope>
    <source>
        <strain evidence="3 4">HDW-15</strain>
    </source>
</reference>
<dbReference type="InterPro" id="IPR000014">
    <property type="entry name" value="PAS"/>
</dbReference>
<dbReference type="InterPro" id="IPR001610">
    <property type="entry name" value="PAC"/>
</dbReference>
<dbReference type="SMART" id="SM00267">
    <property type="entry name" value="GGDEF"/>
    <property type="match status" value="1"/>
</dbReference>
<comment type="caution">
    <text evidence="3">The sequence shown here is derived from an EMBL/GenBank/DDBJ whole genome shotgun (WGS) entry which is preliminary data.</text>
</comment>
<dbReference type="EMBL" id="RIZG01000005">
    <property type="protein sequence ID" value="RNF50415.1"/>
    <property type="molecule type" value="Genomic_DNA"/>
</dbReference>
<gene>
    <name evidence="3" type="ORF">EBI00_09495</name>
</gene>
<protein>
    <submittedName>
        <fullName evidence="3">Diguanylate cyclase</fullName>
    </submittedName>
</protein>
<evidence type="ECO:0000313" key="4">
    <source>
        <dbReference type="Proteomes" id="UP000280507"/>
    </source>
</evidence>
<keyword evidence="4" id="KW-1185">Reference proteome</keyword>
<dbReference type="Gene3D" id="3.30.450.20">
    <property type="entry name" value="PAS domain"/>
    <property type="match status" value="1"/>
</dbReference>